<sequence>MELLSSKLAAERLHEALPGHSIKYWQQWLTNNRNHSRRTVYRIPFHNVIGMRSAHYEPEELKKFIEFEKTRQLGKIELKGRAAEVLRAYGIGEQKGGITGRQWEASIIPQVDEVTQSPYIQIILNDPFLIFRLEIEQAEKLSCELIDGLNVCNRVKRDKLK</sequence>
<proteinExistence type="predicted"/>
<protein>
    <submittedName>
        <fullName evidence="1">Uncharacterized protein</fullName>
    </submittedName>
</protein>
<evidence type="ECO:0000313" key="2">
    <source>
        <dbReference type="Proteomes" id="UP000254821"/>
    </source>
</evidence>
<name>A0A377PNJ5_HAFAL</name>
<evidence type="ECO:0000313" key="1">
    <source>
        <dbReference type="EMBL" id="STQ82208.1"/>
    </source>
</evidence>
<dbReference type="EMBL" id="UGHP01000001">
    <property type="protein sequence ID" value="STQ82208.1"/>
    <property type="molecule type" value="Genomic_DNA"/>
</dbReference>
<gene>
    <name evidence="1" type="ORF">NCTC8105_04418</name>
</gene>
<accession>A0A377PNJ5</accession>
<dbReference type="AlphaFoldDB" id="A0A377PNJ5"/>
<dbReference type="RefSeq" id="WP_121626080.1">
    <property type="nucleotide sequence ID" value="NZ_CAUEKE010000007.1"/>
</dbReference>
<dbReference type="Proteomes" id="UP000254821">
    <property type="component" value="Unassembled WGS sequence"/>
</dbReference>
<organism evidence="1 2">
    <name type="scientific">Hafnia alvei</name>
    <dbReference type="NCBI Taxonomy" id="569"/>
    <lineage>
        <taxon>Bacteria</taxon>
        <taxon>Pseudomonadati</taxon>
        <taxon>Pseudomonadota</taxon>
        <taxon>Gammaproteobacteria</taxon>
        <taxon>Enterobacterales</taxon>
        <taxon>Hafniaceae</taxon>
        <taxon>Hafnia</taxon>
    </lineage>
</organism>
<reference evidence="1 2" key="1">
    <citation type="submission" date="2018-06" db="EMBL/GenBank/DDBJ databases">
        <authorList>
            <consortium name="Pathogen Informatics"/>
            <person name="Doyle S."/>
        </authorList>
    </citation>
    <scope>NUCLEOTIDE SEQUENCE [LARGE SCALE GENOMIC DNA]</scope>
    <source>
        <strain evidence="1 2">NCTC8105</strain>
    </source>
</reference>